<dbReference type="Proteomes" id="UP000435357">
    <property type="component" value="Unassembled WGS sequence"/>
</dbReference>
<dbReference type="Pfam" id="PF13692">
    <property type="entry name" value="Glyco_trans_1_4"/>
    <property type="match status" value="1"/>
</dbReference>
<dbReference type="AlphaFoldDB" id="A0A6N6M4M1"/>
<feature type="domain" description="Glycosyltransferase subfamily 4-like N-terminal" evidence="1">
    <location>
        <begin position="17"/>
        <end position="209"/>
    </location>
</feature>
<dbReference type="OrthoDB" id="1059846at2"/>
<protein>
    <submittedName>
        <fullName evidence="2">Glycosyltransferase family 4 protein</fullName>
    </submittedName>
</protein>
<dbReference type="EMBL" id="WACR01000005">
    <property type="protein sequence ID" value="KAB1064421.1"/>
    <property type="molecule type" value="Genomic_DNA"/>
</dbReference>
<dbReference type="SUPFAM" id="SSF53756">
    <property type="entry name" value="UDP-Glycosyltransferase/glycogen phosphorylase"/>
    <property type="match status" value="1"/>
</dbReference>
<dbReference type="Gene3D" id="3.40.50.2000">
    <property type="entry name" value="Glycogen Phosphorylase B"/>
    <property type="match status" value="2"/>
</dbReference>
<dbReference type="InterPro" id="IPR028098">
    <property type="entry name" value="Glyco_trans_4-like_N"/>
</dbReference>
<dbReference type="CDD" id="cd03801">
    <property type="entry name" value="GT4_PimA-like"/>
    <property type="match status" value="1"/>
</dbReference>
<keyword evidence="2" id="KW-0808">Transferase</keyword>
<reference evidence="2 3" key="1">
    <citation type="submission" date="2019-09" db="EMBL/GenBank/DDBJ databases">
        <title>Genomes of Cryomorphaceae.</title>
        <authorList>
            <person name="Bowman J.P."/>
        </authorList>
    </citation>
    <scope>NUCLEOTIDE SEQUENCE [LARGE SCALE GENOMIC DNA]</scope>
    <source>
        <strain evidence="2 3">KCTC 52047</strain>
    </source>
</reference>
<gene>
    <name evidence="2" type="ORF">F3059_06900</name>
</gene>
<sequence>MKVLQLCHKAPFPANDGGTKAMQAIAQGLIDNGCQVDVLSIATHKHPEPEPGSSKLAEKTNAQFIEVDTKVKWMGALKGLFQKNSYHTSRFVDEKFDSVLTETLQKKNYDVVIFESLFTAPYLATVRAHSKAKCVYREHNIESQLWEARSQGENALNKKVLQNFNNKLKRFEFSIVNNFDAIACISERDLNILKENGLEVPADVIPYGISMIAEPTKQSNKKRIGFLGSLDWEPNVEGLNWFIEKVWDKVHESHPSWSFHIGGRNASEQFKESLPPTITFEGEINDAEGFIESCNIVIVPLFTGSGIRIKLIEAVSKGIPVVTTTTGARGLPGDYQNAVLIADNKTEFFQALSTLCSNSKKREEIGQNGFQYCREHFEMKQVAKSFISFVNGLKVESE</sequence>
<dbReference type="Pfam" id="PF13439">
    <property type="entry name" value="Glyco_transf_4"/>
    <property type="match status" value="1"/>
</dbReference>
<dbReference type="PANTHER" id="PTHR12526">
    <property type="entry name" value="GLYCOSYLTRANSFERASE"/>
    <property type="match status" value="1"/>
</dbReference>
<evidence type="ECO:0000259" key="1">
    <source>
        <dbReference type="Pfam" id="PF13439"/>
    </source>
</evidence>
<dbReference type="PANTHER" id="PTHR12526:SF630">
    <property type="entry name" value="GLYCOSYLTRANSFERASE"/>
    <property type="match status" value="1"/>
</dbReference>
<evidence type="ECO:0000313" key="2">
    <source>
        <dbReference type="EMBL" id="KAB1064421.1"/>
    </source>
</evidence>
<comment type="caution">
    <text evidence="2">The sequence shown here is derived from an EMBL/GenBank/DDBJ whole genome shotgun (WGS) entry which is preliminary data.</text>
</comment>
<name>A0A6N6M4M1_9FLAO</name>
<evidence type="ECO:0000313" key="3">
    <source>
        <dbReference type="Proteomes" id="UP000435357"/>
    </source>
</evidence>
<accession>A0A6N6M4M1</accession>
<dbReference type="RefSeq" id="WP_151167575.1">
    <property type="nucleotide sequence ID" value="NZ_WACR01000005.1"/>
</dbReference>
<dbReference type="GO" id="GO:0016757">
    <property type="term" value="F:glycosyltransferase activity"/>
    <property type="evidence" value="ECO:0007669"/>
    <property type="project" value="UniProtKB-ARBA"/>
</dbReference>
<keyword evidence="3" id="KW-1185">Reference proteome</keyword>
<organism evidence="2 3">
    <name type="scientific">Salibacter halophilus</name>
    <dbReference type="NCBI Taxonomy" id="1803916"/>
    <lineage>
        <taxon>Bacteria</taxon>
        <taxon>Pseudomonadati</taxon>
        <taxon>Bacteroidota</taxon>
        <taxon>Flavobacteriia</taxon>
        <taxon>Flavobacteriales</taxon>
        <taxon>Salibacteraceae</taxon>
        <taxon>Salibacter</taxon>
    </lineage>
</organism>
<proteinExistence type="predicted"/>